<dbReference type="CDD" id="cd16830">
    <property type="entry name" value="HemS-like_N"/>
    <property type="match status" value="1"/>
</dbReference>
<dbReference type="AlphaFoldDB" id="Q2T3C1"/>
<dbReference type="InterPro" id="IPR007845">
    <property type="entry name" value="HemS/ChuX_dom"/>
</dbReference>
<dbReference type="GO" id="GO:0006826">
    <property type="term" value="P:iron ion transport"/>
    <property type="evidence" value="ECO:0007669"/>
    <property type="project" value="InterPro"/>
</dbReference>
<reference evidence="2 3" key="1">
    <citation type="journal article" date="2005" name="BMC Genomics">
        <title>Bacterial genome adaptation to niches: divergence of the potential virulence genes in three Burkholderia species of different survival strategies.</title>
        <authorList>
            <person name="Kim H.S."/>
            <person name="Schell M.A."/>
            <person name="Yu Y."/>
            <person name="Ulrich R.L."/>
            <person name="Sarria S.H."/>
            <person name="Nierman W.C."/>
            <person name="DeShazer D."/>
        </authorList>
    </citation>
    <scope>NUCLEOTIDE SEQUENCE [LARGE SCALE GENOMIC DNA]</scope>
    <source>
        <strain evidence="3">ATCC 700388 / DSM 13276 / CCUG 48851 / CIP 106301 / E264</strain>
    </source>
</reference>
<dbReference type="InterPro" id="IPR053733">
    <property type="entry name" value="Heme_Transport_Util_sf"/>
</dbReference>
<dbReference type="CDD" id="cd16831">
    <property type="entry name" value="HemS-like_C"/>
    <property type="match status" value="1"/>
</dbReference>
<dbReference type="Pfam" id="PF05171">
    <property type="entry name" value="HemS"/>
    <property type="match status" value="2"/>
</dbReference>
<feature type="domain" description="Haemin-degrading HemS/ChuX" evidence="1">
    <location>
        <begin position="62"/>
        <end position="186"/>
    </location>
</feature>
<feature type="domain" description="Haemin-degrading HemS/ChuX" evidence="1">
    <location>
        <begin position="240"/>
        <end position="372"/>
    </location>
</feature>
<dbReference type="HOGENOM" id="CLU_034543_0_0_4"/>
<dbReference type="KEGG" id="bte:BTH_II2140"/>
<evidence type="ECO:0000313" key="3">
    <source>
        <dbReference type="Proteomes" id="UP000001930"/>
    </source>
</evidence>
<proteinExistence type="predicted"/>
<gene>
    <name evidence="2" type="ordered locus">BTH_II2140</name>
</gene>
<dbReference type="Gene3D" id="3.40.1570.10">
    <property type="entry name" value="HemS/ChuS/ChuX like domains"/>
    <property type="match status" value="2"/>
</dbReference>
<keyword evidence="3" id="KW-1185">Reference proteome</keyword>
<protein>
    <submittedName>
        <fullName evidence="2">Hemin transport protein HmuS</fullName>
    </submittedName>
</protein>
<dbReference type="Proteomes" id="UP000001930">
    <property type="component" value="Chromosome II"/>
</dbReference>
<dbReference type="SUPFAM" id="SSF144064">
    <property type="entry name" value="Heme iron utilization protein-like"/>
    <property type="match status" value="1"/>
</dbReference>
<sequence length="402" mass="43834">MRPARFLSSRLVRQSRISDMMNTAAPASSSARALAPGELRDAFLHLKETRKLRNRDVAQLLGVSEGEALAAFAGERVVRLEPSFVELFEEMPRLGSVMALTRNAAAVHEKDGAFDQMSHDGPVGLALGAIDLRIFYRNWAAGFAVYEPTAHGVMKSLQFFDAQGDAVHKVYLRKHSDHDAFDAFASRWRMPVQSPTFAAEPAPRATVERPDADVDAAGLRAAWDAMTDTHQFHGVVRRFGVTRTQALRLAGAPRAHRVTPDATRRVLERAAQTRLPIMVFVGNRGMIQIHTGTVTNIRRMGSWINVLDEDFNLHLREDLVASAWAVKKPTSDGVVTSVELFDAAGDNIAMLFGARKPGQPELAGWRELVGALPKIDAADAASSANAADSIDVHGSTDAEAAR</sequence>
<organism evidence="2 3">
    <name type="scientific">Burkholderia thailandensis (strain ATCC 700388 / DSM 13276 / CCUG 48851 / CIP 106301 / E264)</name>
    <dbReference type="NCBI Taxonomy" id="271848"/>
    <lineage>
        <taxon>Bacteria</taxon>
        <taxon>Pseudomonadati</taxon>
        <taxon>Pseudomonadota</taxon>
        <taxon>Betaproteobacteria</taxon>
        <taxon>Burkholderiales</taxon>
        <taxon>Burkholderiaceae</taxon>
        <taxon>Burkholderia</taxon>
        <taxon>pseudomallei group</taxon>
    </lineage>
</organism>
<name>Q2T3C1_BURTA</name>
<evidence type="ECO:0000259" key="1">
    <source>
        <dbReference type="Pfam" id="PF05171"/>
    </source>
</evidence>
<dbReference type="EMBL" id="CP000085">
    <property type="protein sequence ID" value="ABC35017.1"/>
    <property type="molecule type" value="Genomic_DNA"/>
</dbReference>
<accession>Q2T3C1</accession>
<evidence type="ECO:0000313" key="2">
    <source>
        <dbReference type="EMBL" id="ABC35017.1"/>
    </source>
</evidence>